<dbReference type="Proteomes" id="UP000722485">
    <property type="component" value="Unassembled WGS sequence"/>
</dbReference>
<comment type="caution">
    <text evidence="1">The sequence shown here is derived from an EMBL/GenBank/DDBJ whole genome shotgun (WGS) entry which is preliminary data.</text>
</comment>
<reference evidence="1" key="1">
    <citation type="submission" date="2020-03" db="EMBL/GenBank/DDBJ databases">
        <title>Draft Genome Sequence of Cylindrodendrum hubeiense.</title>
        <authorList>
            <person name="Buettner E."/>
            <person name="Kellner H."/>
        </authorList>
    </citation>
    <scope>NUCLEOTIDE SEQUENCE</scope>
    <source>
        <strain evidence="1">IHI 201604</strain>
    </source>
</reference>
<organism evidence="1 2">
    <name type="scientific">Cylindrodendrum hubeiense</name>
    <dbReference type="NCBI Taxonomy" id="595255"/>
    <lineage>
        <taxon>Eukaryota</taxon>
        <taxon>Fungi</taxon>
        <taxon>Dikarya</taxon>
        <taxon>Ascomycota</taxon>
        <taxon>Pezizomycotina</taxon>
        <taxon>Sordariomycetes</taxon>
        <taxon>Hypocreomycetidae</taxon>
        <taxon>Hypocreales</taxon>
        <taxon>Nectriaceae</taxon>
        <taxon>Cylindrodendrum</taxon>
    </lineage>
</organism>
<name>A0A9P5H9R4_9HYPO</name>
<evidence type="ECO:0000313" key="1">
    <source>
        <dbReference type="EMBL" id="KAF7552934.1"/>
    </source>
</evidence>
<dbReference type="PANTHER" id="PTHR34414">
    <property type="entry name" value="HET DOMAIN-CONTAINING PROTEIN-RELATED"/>
    <property type="match status" value="1"/>
</dbReference>
<protein>
    <submittedName>
        <fullName evidence="1">Uncharacterized protein</fullName>
    </submittedName>
</protein>
<dbReference type="AlphaFoldDB" id="A0A9P5H9R4"/>
<dbReference type="InterPro" id="IPR046536">
    <property type="entry name" value="DUF6601"/>
</dbReference>
<dbReference type="Pfam" id="PF20246">
    <property type="entry name" value="DUF6601"/>
    <property type="match status" value="1"/>
</dbReference>
<dbReference type="OrthoDB" id="5086500at2759"/>
<proteinExistence type="predicted"/>
<sequence length="267" mass="31014">MDAIQQVKVTETFLTKELSVTRLNDIHDHLWYAGRPMAPRPLNYQLASSRAIIAMEDIDFHLVWGPGRIFIKPLPRYLLDGDFWNKHLIWNPVAQLDIPCKKRDLYKCAYGLLCSYTALVQYESDFRIATEQHLLPATMTWEFWRNLSWKLLENSPYHTARVNKRYRFGELRVGRLNDIYRVRALTAAGGGFTDLMRGYKFEFATYGQQLEGYLTPILAASAYILLVLTAMQVGLATNRLQENHPFQAASTKGFFRKRMAFYDSLEN</sequence>
<evidence type="ECO:0000313" key="2">
    <source>
        <dbReference type="Proteomes" id="UP000722485"/>
    </source>
</evidence>
<dbReference type="PANTHER" id="PTHR34414:SF1">
    <property type="entry name" value="SUBTILISIN-LIKE SERINE PROTEASE"/>
    <property type="match status" value="1"/>
</dbReference>
<accession>A0A9P5H9R4</accession>
<keyword evidence="2" id="KW-1185">Reference proteome</keyword>
<gene>
    <name evidence="1" type="ORF">G7Z17_g3960</name>
</gene>
<dbReference type="EMBL" id="JAANBB010000053">
    <property type="protein sequence ID" value="KAF7552934.1"/>
    <property type="molecule type" value="Genomic_DNA"/>
</dbReference>